<dbReference type="Gene3D" id="3.30.565.10">
    <property type="entry name" value="Histidine kinase-like ATPase, C-terminal domain"/>
    <property type="match status" value="2"/>
</dbReference>
<dbReference type="RefSeq" id="WP_183531183.1">
    <property type="nucleotide sequence ID" value="NZ_JACIJM010000024.1"/>
</dbReference>
<comment type="caution">
    <text evidence="2">The sequence shown here is derived from an EMBL/GenBank/DDBJ whole genome shotgun (WGS) entry which is preliminary data.</text>
</comment>
<dbReference type="InterPro" id="IPR036890">
    <property type="entry name" value="HATPase_C_sf"/>
</dbReference>
<keyword evidence="2" id="KW-0808">Transferase</keyword>
<dbReference type="Proteomes" id="UP000535415">
    <property type="component" value="Unassembled WGS sequence"/>
</dbReference>
<gene>
    <name evidence="2" type="ORF">FHS72_003744</name>
</gene>
<evidence type="ECO:0000313" key="2">
    <source>
        <dbReference type="EMBL" id="MBB5724087.1"/>
    </source>
</evidence>
<keyword evidence="3" id="KW-1185">Reference proteome</keyword>
<proteinExistence type="predicted"/>
<sequence length="813" mass="91359">MTTSNNDLAFRANAGIKDIIGRGLILDDNIAIIELIKNSKDAGSPKVKLHFKEKTGSSPSELILKDFGHGMTIDDIQDKWLNIAYSEKKVANSERDKPFAGSKGVGRFSCDRLGKELTLYTKSEHGDYIKLPINWELFETGSKDAEISTVKLQYEILSKSNFLAEIGESSFSSGTVLQISKLRAAWGNGKLHKLKSELEKFISDPDSSFEVALKIFNAPEVTIANTVFEELALRTYNIVSSIDSAGKKLFTELLYHGDPVYSYEVGNPYTHLKDIKVSIHYMNFSSKLFFKKRTGYSTNDYGSVFMFLNGFRVSPYGNPKNDWLGLDQRKTQGFSRYLGARDVIGQVTVADYEDLFKPISSREGLENDEAYHELTASDPESDNKVQLNNGQLDFGYVPHIIRQLERFIVEGLNWHSLMDHSNPDRTNIPEKDVRSDPLSFGIRTIDELAVKEAINKTLRTSSFKIENFKVNERLIAQLAEEADDAYNEYVLSFIQNTTDKTFDELTSVDKGNFKKIALRNMEAIKAEKQARIDAHEQRQRAEEAERKAENARLRAEEAEKATADAKHRQSIAETSAANFERTATVEKKRRLFAEASQKPDSKKVEELNHHITLLGEEISGDLNDALEELETSKDTAQVEKMIKSALFHNDKLLQLAKVVSNAGFDMMSDKLTEDIFSFTSQYLEQLGDLSRAFKLSASFENATDVELLLPFSPIEVTMLIDNIMANASTAEASELLIFAKETADFIDLVFENDGAFLTDRYTPNELFHRGITTTTGSGLGLSQVKRIASSLEAEVSIFNNDTSGISVRIRWPK</sequence>
<dbReference type="Pfam" id="PF13589">
    <property type="entry name" value="HATPase_c_3"/>
    <property type="match status" value="1"/>
</dbReference>
<accession>A0A7W9EZR3</accession>
<reference evidence="2 3" key="1">
    <citation type="submission" date="2020-08" db="EMBL/GenBank/DDBJ databases">
        <title>Genomic Encyclopedia of Type Strains, Phase IV (KMG-IV): sequencing the most valuable type-strain genomes for metagenomic binning, comparative biology and taxonomic classification.</title>
        <authorList>
            <person name="Goeker M."/>
        </authorList>
    </citation>
    <scope>NUCLEOTIDE SEQUENCE [LARGE SCALE GENOMIC DNA]</scope>
    <source>
        <strain evidence="2 3">DSM 101064</strain>
    </source>
</reference>
<dbReference type="AlphaFoldDB" id="A0A7W9EZR3"/>
<organism evidence="2 3">
    <name type="scientific">Yoonia ponticola</name>
    <dbReference type="NCBI Taxonomy" id="1524255"/>
    <lineage>
        <taxon>Bacteria</taxon>
        <taxon>Pseudomonadati</taxon>
        <taxon>Pseudomonadota</taxon>
        <taxon>Alphaproteobacteria</taxon>
        <taxon>Rhodobacterales</taxon>
        <taxon>Paracoccaceae</taxon>
        <taxon>Yoonia</taxon>
    </lineage>
</organism>
<keyword evidence="2" id="KW-0418">Kinase</keyword>
<dbReference type="GO" id="GO:0016301">
    <property type="term" value="F:kinase activity"/>
    <property type="evidence" value="ECO:0007669"/>
    <property type="project" value="UniProtKB-KW"/>
</dbReference>
<feature type="coiled-coil region" evidence="1">
    <location>
        <begin position="518"/>
        <end position="568"/>
    </location>
</feature>
<name>A0A7W9EZR3_9RHOB</name>
<dbReference type="EMBL" id="JACIJM010000024">
    <property type="protein sequence ID" value="MBB5724087.1"/>
    <property type="molecule type" value="Genomic_DNA"/>
</dbReference>
<evidence type="ECO:0000256" key="1">
    <source>
        <dbReference type="SAM" id="Coils"/>
    </source>
</evidence>
<keyword evidence="1" id="KW-0175">Coiled coil</keyword>
<protein>
    <submittedName>
        <fullName evidence="2">Signal transduction histidine kinase</fullName>
    </submittedName>
</protein>
<evidence type="ECO:0000313" key="3">
    <source>
        <dbReference type="Proteomes" id="UP000535415"/>
    </source>
</evidence>
<dbReference type="SUPFAM" id="SSF55874">
    <property type="entry name" value="ATPase domain of HSP90 chaperone/DNA topoisomerase II/histidine kinase"/>
    <property type="match status" value="2"/>
</dbReference>